<name>A0A9P7N717_9HYPO</name>
<feature type="compositionally biased region" description="Basic and acidic residues" evidence="1">
    <location>
        <begin position="1"/>
        <end position="12"/>
    </location>
</feature>
<comment type="caution">
    <text evidence="2">The sequence shown here is derived from an EMBL/GenBank/DDBJ whole genome shotgun (WGS) entry which is preliminary data.</text>
</comment>
<sequence length="106" mass="11748">MHVTGEAEHKLESSLQLPSEATPSPVVESSARTRRTSLVFFVQNTTLFLLAPKTDRKHVLYDDILTASDDSISQTQRNATRRNPRTPSLLSLHEQPVSHSISALSP</sequence>
<evidence type="ECO:0000313" key="3">
    <source>
        <dbReference type="Proteomes" id="UP000748025"/>
    </source>
</evidence>
<dbReference type="Proteomes" id="UP000748025">
    <property type="component" value="Unassembled WGS sequence"/>
</dbReference>
<dbReference type="EMBL" id="SRPW01002003">
    <property type="protein sequence ID" value="KAG5996954.1"/>
    <property type="molecule type" value="Genomic_DNA"/>
</dbReference>
<accession>A0A9P7N717</accession>
<gene>
    <name evidence="2" type="ORF">E4U43_002762</name>
</gene>
<feature type="compositionally biased region" description="Polar residues" evidence="1">
    <location>
        <begin position="13"/>
        <end position="22"/>
    </location>
</feature>
<organism evidence="2 3">
    <name type="scientific">Claviceps pusilla</name>
    <dbReference type="NCBI Taxonomy" id="123648"/>
    <lineage>
        <taxon>Eukaryota</taxon>
        <taxon>Fungi</taxon>
        <taxon>Dikarya</taxon>
        <taxon>Ascomycota</taxon>
        <taxon>Pezizomycotina</taxon>
        <taxon>Sordariomycetes</taxon>
        <taxon>Hypocreomycetidae</taxon>
        <taxon>Hypocreales</taxon>
        <taxon>Clavicipitaceae</taxon>
        <taxon>Claviceps</taxon>
    </lineage>
</organism>
<protein>
    <submittedName>
        <fullName evidence="2">Uncharacterized protein</fullName>
    </submittedName>
</protein>
<feature type="region of interest" description="Disordered" evidence="1">
    <location>
        <begin position="1"/>
        <end position="30"/>
    </location>
</feature>
<keyword evidence="3" id="KW-1185">Reference proteome</keyword>
<proteinExistence type="predicted"/>
<reference evidence="2" key="1">
    <citation type="journal article" date="2020" name="bioRxiv">
        <title>Whole genome comparisons of ergot fungi reveals the divergence and evolution of species within the genus Claviceps are the result of varying mechanisms driving genome evolution and host range expansion.</title>
        <authorList>
            <person name="Wyka S.A."/>
            <person name="Mondo S.J."/>
            <person name="Liu M."/>
            <person name="Dettman J."/>
            <person name="Nalam V."/>
            <person name="Broders K.D."/>
        </authorList>
    </citation>
    <scope>NUCLEOTIDE SEQUENCE</scope>
    <source>
        <strain evidence="2">CCC 602</strain>
    </source>
</reference>
<feature type="region of interest" description="Disordered" evidence="1">
    <location>
        <begin position="70"/>
        <end position="106"/>
    </location>
</feature>
<evidence type="ECO:0000256" key="1">
    <source>
        <dbReference type="SAM" id="MobiDB-lite"/>
    </source>
</evidence>
<evidence type="ECO:0000313" key="2">
    <source>
        <dbReference type="EMBL" id="KAG5996954.1"/>
    </source>
</evidence>
<dbReference type="AlphaFoldDB" id="A0A9P7N717"/>
<feature type="compositionally biased region" description="Polar residues" evidence="1">
    <location>
        <begin position="97"/>
        <end position="106"/>
    </location>
</feature>